<evidence type="ECO:0000256" key="2">
    <source>
        <dbReference type="SAM" id="SignalP"/>
    </source>
</evidence>
<dbReference type="PIRSF" id="PIRSF002686">
    <property type="entry name" value="SLG"/>
    <property type="match status" value="1"/>
</dbReference>
<dbReference type="AlphaFoldDB" id="A0AAX6G785"/>
<sequence>MATLPSILARFLLLLSLLSLSQARVETFTYVNEGELGPYITENGADYRALPPFSSPFQMCFYNTTPGEYYLALRMATLRSESFFRWVWRANPFAPVPDNATFSLRPDGDLVLANPDGKIVWSTGTANKDVVRLEILPTGNIVLSDSKGKFVWQSFDHPTDTLLVGQSLRPGGATSLVSRNGGAYSVVLESKGLAMYINNVSSSKPLLYGRLAESSRKVTSITFACEPQTDSDSGAYAYELDLVIGPSQGTAVLARPKYNATLSFLRIEEDGNLVVYTYYDPVDYRAWEKTYAYFYNDLGQVSTCMLPSKCGGFGLCDEEMCVACPTKDGLLGWSESCSTPKLAMGKKCQTTTSSSVDYYKLVGVENFLTSYGKGTDVNVEGCKKRCSSDCKCLGFFYWELESKCWLAPLLGTLAKVSNSSHVAYVKFVK</sequence>
<dbReference type="PANTHER" id="PTHR47976">
    <property type="entry name" value="G-TYPE LECTIN S-RECEPTOR-LIKE SERINE/THREONINE-PROTEIN KINASE SD2-5"/>
    <property type="match status" value="1"/>
</dbReference>
<keyword evidence="5" id="KW-1185">Reference proteome</keyword>
<dbReference type="Gene3D" id="2.90.10.10">
    <property type="entry name" value="Bulb-type lectin domain"/>
    <property type="match status" value="1"/>
</dbReference>
<dbReference type="PANTHER" id="PTHR47976:SF115">
    <property type="entry name" value="RECEPTOR-LIKE SERINE_THREONINE-PROTEIN KINASE"/>
    <property type="match status" value="1"/>
</dbReference>
<keyword evidence="1 2" id="KW-0732">Signal</keyword>
<feature type="chain" id="PRO_5044016592" evidence="2">
    <location>
        <begin position="24"/>
        <end position="429"/>
    </location>
</feature>
<accession>A0AAX6G785</accession>
<dbReference type="SUPFAM" id="SSF51110">
    <property type="entry name" value="alpha-D-mannose-specific plant lectins"/>
    <property type="match status" value="1"/>
</dbReference>
<dbReference type="InterPro" id="IPR035446">
    <property type="entry name" value="SLSG/EP1"/>
</dbReference>
<dbReference type="Pfam" id="PF01453">
    <property type="entry name" value="B_lectin"/>
    <property type="match status" value="1"/>
</dbReference>
<name>A0AAX6G785_IRIPA</name>
<dbReference type="InterPro" id="IPR051343">
    <property type="entry name" value="G-type_lectin_kinases/EP1-like"/>
</dbReference>
<evidence type="ECO:0000256" key="1">
    <source>
        <dbReference type="ARBA" id="ARBA00022729"/>
    </source>
</evidence>
<evidence type="ECO:0000313" key="5">
    <source>
        <dbReference type="Proteomes" id="UP001140949"/>
    </source>
</evidence>
<evidence type="ECO:0000259" key="3">
    <source>
        <dbReference type="PROSITE" id="PS50927"/>
    </source>
</evidence>
<reference evidence="4" key="1">
    <citation type="journal article" date="2023" name="GigaByte">
        <title>Genome assembly of the bearded iris, Iris pallida Lam.</title>
        <authorList>
            <person name="Bruccoleri R.E."/>
            <person name="Oakeley E.J."/>
            <person name="Faust A.M.E."/>
            <person name="Altorfer M."/>
            <person name="Dessus-Babus S."/>
            <person name="Burckhardt D."/>
            <person name="Oertli M."/>
            <person name="Naumann U."/>
            <person name="Petersen F."/>
            <person name="Wong J."/>
        </authorList>
    </citation>
    <scope>NUCLEOTIDE SEQUENCE</scope>
    <source>
        <strain evidence="4">GSM-AAB239-AS_SAM_17_03QT</strain>
    </source>
</reference>
<proteinExistence type="predicted"/>
<dbReference type="SMART" id="SM00108">
    <property type="entry name" value="B_lectin"/>
    <property type="match status" value="1"/>
</dbReference>
<dbReference type="GO" id="GO:0051707">
    <property type="term" value="P:response to other organism"/>
    <property type="evidence" value="ECO:0007669"/>
    <property type="project" value="UniProtKB-ARBA"/>
</dbReference>
<dbReference type="InterPro" id="IPR001480">
    <property type="entry name" value="Bulb-type_lectin_dom"/>
</dbReference>
<dbReference type="Proteomes" id="UP001140949">
    <property type="component" value="Unassembled WGS sequence"/>
</dbReference>
<comment type="caution">
    <text evidence="4">The sequence shown here is derived from an EMBL/GenBank/DDBJ whole genome shotgun (WGS) entry which is preliminary data.</text>
</comment>
<reference evidence="4" key="2">
    <citation type="submission" date="2023-04" db="EMBL/GenBank/DDBJ databases">
        <authorList>
            <person name="Bruccoleri R.E."/>
            <person name="Oakeley E.J."/>
            <person name="Faust A.-M."/>
            <person name="Dessus-Babus S."/>
            <person name="Altorfer M."/>
            <person name="Burckhardt D."/>
            <person name="Oertli M."/>
            <person name="Naumann U."/>
            <person name="Petersen F."/>
            <person name="Wong J."/>
        </authorList>
    </citation>
    <scope>NUCLEOTIDE SEQUENCE</scope>
    <source>
        <strain evidence="4">GSM-AAB239-AS_SAM_17_03QT</strain>
        <tissue evidence="4">Leaf</tissue>
    </source>
</reference>
<dbReference type="CDD" id="cd00028">
    <property type="entry name" value="B_lectin"/>
    <property type="match status" value="1"/>
</dbReference>
<dbReference type="EMBL" id="JANAVB010021998">
    <property type="protein sequence ID" value="KAJ6824594.1"/>
    <property type="molecule type" value="Genomic_DNA"/>
</dbReference>
<dbReference type="PROSITE" id="PS50927">
    <property type="entry name" value="BULB_LECTIN"/>
    <property type="match status" value="1"/>
</dbReference>
<dbReference type="InterPro" id="IPR036426">
    <property type="entry name" value="Bulb-type_lectin_dom_sf"/>
</dbReference>
<organism evidence="4 5">
    <name type="scientific">Iris pallida</name>
    <name type="common">Sweet iris</name>
    <dbReference type="NCBI Taxonomy" id="29817"/>
    <lineage>
        <taxon>Eukaryota</taxon>
        <taxon>Viridiplantae</taxon>
        <taxon>Streptophyta</taxon>
        <taxon>Embryophyta</taxon>
        <taxon>Tracheophyta</taxon>
        <taxon>Spermatophyta</taxon>
        <taxon>Magnoliopsida</taxon>
        <taxon>Liliopsida</taxon>
        <taxon>Asparagales</taxon>
        <taxon>Iridaceae</taxon>
        <taxon>Iridoideae</taxon>
        <taxon>Irideae</taxon>
        <taxon>Iris</taxon>
    </lineage>
</organism>
<feature type="domain" description="Bulb-type lectin" evidence="3">
    <location>
        <begin position="38"/>
        <end position="156"/>
    </location>
</feature>
<protein>
    <submittedName>
        <fullName evidence="4">Epidermis-specific secreted glycoprotein EP1-like</fullName>
    </submittedName>
</protein>
<feature type="signal peptide" evidence="2">
    <location>
        <begin position="1"/>
        <end position="23"/>
    </location>
</feature>
<gene>
    <name evidence="4" type="ORF">M6B38_381610</name>
</gene>
<evidence type="ECO:0000313" key="4">
    <source>
        <dbReference type="EMBL" id="KAJ6824594.1"/>
    </source>
</evidence>